<accession>A0ABV9MK86</accession>
<feature type="transmembrane region" description="Helical" evidence="2">
    <location>
        <begin position="52"/>
        <end position="70"/>
    </location>
</feature>
<feature type="region of interest" description="Disordered" evidence="1">
    <location>
        <begin position="173"/>
        <end position="194"/>
    </location>
</feature>
<feature type="transmembrane region" description="Helical" evidence="2">
    <location>
        <begin position="144"/>
        <end position="166"/>
    </location>
</feature>
<feature type="transmembrane region" description="Helical" evidence="2">
    <location>
        <begin position="76"/>
        <end position="96"/>
    </location>
</feature>
<proteinExistence type="predicted"/>
<dbReference type="EMBL" id="JBHSHE010000021">
    <property type="protein sequence ID" value="MFC4715564.1"/>
    <property type="molecule type" value="Genomic_DNA"/>
</dbReference>
<sequence length="194" mass="21620">MTWWEALIPAVLGAVSIRAVALLSPTYFSWVELFSDLSPEGAESQKIRRQTMLARLFVPFVVVALTRFLWQQDMSYWSAGSIGLLIGFLMLWPIVFQGLPFGILKRDWLLWPIYGSFLCLLMMAAMFGWGISEIFLAVDDPIELILTSGGELITSTVVVAILLWIFQSSASKLGKQRGARSGGTPENQADDPEE</sequence>
<keyword evidence="2" id="KW-0812">Transmembrane</keyword>
<evidence type="ECO:0000313" key="4">
    <source>
        <dbReference type="Proteomes" id="UP001595884"/>
    </source>
</evidence>
<feature type="transmembrane region" description="Helical" evidence="2">
    <location>
        <begin position="108"/>
        <end position="132"/>
    </location>
</feature>
<reference evidence="4" key="1">
    <citation type="journal article" date="2019" name="Int. J. Syst. Evol. Microbiol.">
        <title>The Global Catalogue of Microorganisms (GCM) 10K type strain sequencing project: providing services to taxonomists for standard genome sequencing and annotation.</title>
        <authorList>
            <consortium name="The Broad Institute Genomics Platform"/>
            <consortium name="The Broad Institute Genome Sequencing Center for Infectious Disease"/>
            <person name="Wu L."/>
            <person name="Ma J."/>
        </authorList>
    </citation>
    <scope>NUCLEOTIDE SEQUENCE [LARGE SCALE GENOMIC DNA]</scope>
    <source>
        <strain evidence="4">CGMCC 1.12849</strain>
    </source>
</reference>
<feature type="transmembrane region" description="Helical" evidence="2">
    <location>
        <begin position="6"/>
        <end position="31"/>
    </location>
</feature>
<evidence type="ECO:0000313" key="3">
    <source>
        <dbReference type="EMBL" id="MFC4715564.1"/>
    </source>
</evidence>
<keyword evidence="2" id="KW-1133">Transmembrane helix</keyword>
<dbReference type="RefSeq" id="WP_346058803.1">
    <property type="nucleotide sequence ID" value="NZ_BAAAVQ010000006.1"/>
</dbReference>
<keyword evidence="4" id="KW-1185">Reference proteome</keyword>
<gene>
    <name evidence="3" type="ORF">ACFO7V_05365</name>
</gene>
<dbReference type="Proteomes" id="UP001595884">
    <property type="component" value="Unassembled WGS sequence"/>
</dbReference>
<name>A0ABV9MK86_9MICC</name>
<organism evidence="3 4">
    <name type="scientific">Glutamicibacter bergerei</name>
    <dbReference type="NCBI Taxonomy" id="256702"/>
    <lineage>
        <taxon>Bacteria</taxon>
        <taxon>Bacillati</taxon>
        <taxon>Actinomycetota</taxon>
        <taxon>Actinomycetes</taxon>
        <taxon>Micrococcales</taxon>
        <taxon>Micrococcaceae</taxon>
        <taxon>Glutamicibacter</taxon>
    </lineage>
</organism>
<evidence type="ECO:0000256" key="2">
    <source>
        <dbReference type="SAM" id="Phobius"/>
    </source>
</evidence>
<evidence type="ECO:0000256" key="1">
    <source>
        <dbReference type="SAM" id="MobiDB-lite"/>
    </source>
</evidence>
<comment type="caution">
    <text evidence="3">The sequence shown here is derived from an EMBL/GenBank/DDBJ whole genome shotgun (WGS) entry which is preliminary data.</text>
</comment>
<protein>
    <submittedName>
        <fullName evidence="3">Uncharacterized protein</fullName>
    </submittedName>
</protein>
<keyword evidence="2" id="KW-0472">Membrane</keyword>